<dbReference type="SUPFAM" id="SSF102114">
    <property type="entry name" value="Radical SAM enzymes"/>
    <property type="match status" value="1"/>
</dbReference>
<dbReference type="InterPro" id="IPR013785">
    <property type="entry name" value="Aldolase_TIM"/>
</dbReference>
<evidence type="ECO:0000256" key="1">
    <source>
        <dbReference type="ARBA" id="ARBA00001966"/>
    </source>
</evidence>
<dbReference type="Pfam" id="PF04055">
    <property type="entry name" value="Radical_SAM"/>
    <property type="match status" value="1"/>
</dbReference>
<protein>
    <submittedName>
        <fullName evidence="7">Radical SAM protein</fullName>
    </submittedName>
</protein>
<dbReference type="InterPro" id="IPR006638">
    <property type="entry name" value="Elp3/MiaA/NifB-like_rSAM"/>
</dbReference>
<dbReference type="GO" id="GO:0003824">
    <property type="term" value="F:catalytic activity"/>
    <property type="evidence" value="ECO:0007669"/>
    <property type="project" value="InterPro"/>
</dbReference>
<dbReference type="GO" id="GO:0051536">
    <property type="term" value="F:iron-sulfur cluster binding"/>
    <property type="evidence" value="ECO:0007669"/>
    <property type="project" value="UniProtKB-KW"/>
</dbReference>
<dbReference type="SFLD" id="SFLDS00029">
    <property type="entry name" value="Radical_SAM"/>
    <property type="match status" value="1"/>
</dbReference>
<reference evidence="7" key="1">
    <citation type="journal article" date="2020" name="mSystems">
        <title>Genome- and Community-Level Interaction Insights into Carbon Utilization and Element Cycling Functions of Hydrothermarchaeota in Hydrothermal Sediment.</title>
        <authorList>
            <person name="Zhou Z."/>
            <person name="Liu Y."/>
            <person name="Xu W."/>
            <person name="Pan J."/>
            <person name="Luo Z.H."/>
            <person name="Li M."/>
        </authorList>
    </citation>
    <scope>NUCLEOTIDE SEQUENCE [LARGE SCALE GENOMIC DNA]</scope>
    <source>
        <strain evidence="7">SpSt-788</strain>
    </source>
</reference>
<comment type="cofactor">
    <cofactor evidence="1">
        <name>[4Fe-4S] cluster</name>
        <dbReference type="ChEBI" id="CHEBI:49883"/>
    </cofactor>
</comment>
<evidence type="ECO:0000256" key="2">
    <source>
        <dbReference type="ARBA" id="ARBA00022691"/>
    </source>
</evidence>
<sequence>MNSVKYYLSEKFFIKLLEFPSLYNIKTDELYSLDKNALKILKKIEAGNFSNNLSRKINKEFFDFCINEGIITEKPVRRIKTKIKQSPLPSLKYLELQVTKRCNLKCKHCFVGKSEPIDLPFEKIKTILKEFEALQGLRVLITGGEPLLHPEFERINEFIKKLALRKILFTNGTLLNEKWLKKLNVEEIQISIDGMKKGHEILRGKGTFNKALNAIKKAVDYGFDVSVATVIHRKNIEEFNELEKLIKKLNVKEWIVDALTISGNLKLNTHLWVTPDKAGNIMKRYGFSKENHPRADGYGCGAHLLAVMPDGKAAFCSFYEDSPIGEIDEGLGKLWAMKNQILLKDLECSKINCPFLSECRGGCRFRAITLSGNSSSPDLFRCYQFGRLP</sequence>
<accession>A0A7C4AJ04</accession>
<name>A0A7C4AJ04_9BACT</name>
<dbReference type="GO" id="GO:0046872">
    <property type="term" value="F:metal ion binding"/>
    <property type="evidence" value="ECO:0007669"/>
    <property type="project" value="UniProtKB-KW"/>
</dbReference>
<keyword evidence="5" id="KW-0411">Iron-sulfur</keyword>
<keyword evidence="2" id="KW-0949">S-adenosyl-L-methionine</keyword>
<dbReference type="CDD" id="cd01335">
    <property type="entry name" value="Radical_SAM"/>
    <property type="match status" value="1"/>
</dbReference>
<evidence type="ECO:0000259" key="6">
    <source>
        <dbReference type="PROSITE" id="PS51918"/>
    </source>
</evidence>
<dbReference type="InterPro" id="IPR050377">
    <property type="entry name" value="Radical_SAM_PqqE_MftC-like"/>
</dbReference>
<keyword evidence="4" id="KW-0408">Iron</keyword>
<feature type="domain" description="Radical SAM core" evidence="6">
    <location>
        <begin position="86"/>
        <end position="293"/>
    </location>
</feature>
<proteinExistence type="predicted"/>
<gene>
    <name evidence="7" type="ORF">ENV75_02120</name>
</gene>
<keyword evidence="3" id="KW-0479">Metal-binding</keyword>
<evidence type="ECO:0000313" key="7">
    <source>
        <dbReference type="EMBL" id="HGG99237.1"/>
    </source>
</evidence>
<dbReference type="PROSITE" id="PS51918">
    <property type="entry name" value="RADICAL_SAM"/>
    <property type="match status" value="1"/>
</dbReference>
<dbReference type="SMART" id="SM00729">
    <property type="entry name" value="Elp3"/>
    <property type="match status" value="1"/>
</dbReference>
<dbReference type="EMBL" id="DTHO01000018">
    <property type="protein sequence ID" value="HGG99237.1"/>
    <property type="molecule type" value="Genomic_DNA"/>
</dbReference>
<evidence type="ECO:0000256" key="4">
    <source>
        <dbReference type="ARBA" id="ARBA00023004"/>
    </source>
</evidence>
<dbReference type="Gene3D" id="3.20.20.70">
    <property type="entry name" value="Aldolase class I"/>
    <property type="match status" value="1"/>
</dbReference>
<dbReference type="SFLD" id="SFLDG01386">
    <property type="entry name" value="main_SPASM_domain-containing"/>
    <property type="match status" value="1"/>
</dbReference>
<dbReference type="NCBIfam" id="TIGR04085">
    <property type="entry name" value="rSAM_more_4Fe4S"/>
    <property type="match status" value="1"/>
</dbReference>
<evidence type="ECO:0000256" key="3">
    <source>
        <dbReference type="ARBA" id="ARBA00022723"/>
    </source>
</evidence>
<dbReference type="PANTHER" id="PTHR11228">
    <property type="entry name" value="RADICAL SAM DOMAIN PROTEIN"/>
    <property type="match status" value="1"/>
</dbReference>
<dbReference type="InterPro" id="IPR007197">
    <property type="entry name" value="rSAM"/>
</dbReference>
<dbReference type="AlphaFoldDB" id="A0A7C4AJ04"/>
<comment type="caution">
    <text evidence="7">The sequence shown here is derived from an EMBL/GenBank/DDBJ whole genome shotgun (WGS) entry which is preliminary data.</text>
</comment>
<evidence type="ECO:0000256" key="5">
    <source>
        <dbReference type="ARBA" id="ARBA00023014"/>
    </source>
</evidence>
<dbReference type="InterPro" id="IPR023885">
    <property type="entry name" value="4Fe4S-binding_SPASM_dom"/>
</dbReference>
<dbReference type="PANTHER" id="PTHR11228:SF7">
    <property type="entry name" value="PQQA PEPTIDE CYCLASE"/>
    <property type="match status" value="1"/>
</dbReference>
<dbReference type="InterPro" id="IPR058240">
    <property type="entry name" value="rSAM_sf"/>
</dbReference>
<dbReference type="SFLD" id="SFLDG01067">
    <property type="entry name" value="SPASM/twitch_domain_containing"/>
    <property type="match status" value="1"/>
</dbReference>
<organism evidence="7">
    <name type="scientific">Thermodesulfovibrio aggregans</name>
    <dbReference type="NCBI Taxonomy" id="86166"/>
    <lineage>
        <taxon>Bacteria</taxon>
        <taxon>Pseudomonadati</taxon>
        <taxon>Nitrospirota</taxon>
        <taxon>Thermodesulfovibrionia</taxon>
        <taxon>Thermodesulfovibrionales</taxon>
        <taxon>Thermodesulfovibrionaceae</taxon>
        <taxon>Thermodesulfovibrio</taxon>
    </lineage>
</organism>